<dbReference type="EMBL" id="MU394291">
    <property type="protein sequence ID" value="KAI6090359.1"/>
    <property type="molecule type" value="Genomic_DNA"/>
</dbReference>
<gene>
    <name evidence="1" type="ORF">F4821DRAFT_256076</name>
</gene>
<protein>
    <submittedName>
        <fullName evidence="1">Uncharacterized protein</fullName>
    </submittedName>
</protein>
<evidence type="ECO:0000313" key="1">
    <source>
        <dbReference type="EMBL" id="KAI6090359.1"/>
    </source>
</evidence>
<name>A0ACC0DCP7_9PEZI</name>
<accession>A0ACC0DCP7</accession>
<sequence>MAKQHATEFEKIINAGRERKKNEDLAARIFKRDSQRRSSAPATGSLAGRGGVKKRLSSAARIPAGNINGEWTHDLHGSNGRNARAKQDPNSLAARIHAPGTTIPRGNSNPRGARANRTSKLASAFERTTSLPNSRNQVNVRQPPTQPAGQGITIRGLAGPYVVLAQNFAPGTTAADIESAMTPVGGLVTSCRLVKMQPIVIAEIVFENKEGADRVISTFNNQTADGRTLNVYLKPGGSSSFRPGPPTGPRAQRAPETRQSNNVVVDGSMGFGGDAMDMDSREDSRPGGGLYSDTLVPQNQGHHSNSNGNNSRRGRGFRSGR</sequence>
<evidence type="ECO:0000313" key="2">
    <source>
        <dbReference type="Proteomes" id="UP001497680"/>
    </source>
</evidence>
<keyword evidence="2" id="KW-1185">Reference proteome</keyword>
<dbReference type="Proteomes" id="UP001497680">
    <property type="component" value="Unassembled WGS sequence"/>
</dbReference>
<comment type="caution">
    <text evidence="1">The sequence shown here is derived from an EMBL/GenBank/DDBJ whole genome shotgun (WGS) entry which is preliminary data.</text>
</comment>
<proteinExistence type="predicted"/>
<organism evidence="1 2">
    <name type="scientific">Hypoxylon rubiginosum</name>
    <dbReference type="NCBI Taxonomy" id="110542"/>
    <lineage>
        <taxon>Eukaryota</taxon>
        <taxon>Fungi</taxon>
        <taxon>Dikarya</taxon>
        <taxon>Ascomycota</taxon>
        <taxon>Pezizomycotina</taxon>
        <taxon>Sordariomycetes</taxon>
        <taxon>Xylariomycetidae</taxon>
        <taxon>Xylariales</taxon>
        <taxon>Hypoxylaceae</taxon>
        <taxon>Hypoxylon</taxon>
    </lineage>
</organism>
<reference evidence="1 2" key="1">
    <citation type="journal article" date="2022" name="New Phytol.">
        <title>Ecological generalism drives hyperdiversity of secondary metabolite gene clusters in xylarialean endophytes.</title>
        <authorList>
            <person name="Franco M.E.E."/>
            <person name="Wisecaver J.H."/>
            <person name="Arnold A.E."/>
            <person name="Ju Y.M."/>
            <person name="Slot J.C."/>
            <person name="Ahrendt S."/>
            <person name="Moore L.P."/>
            <person name="Eastman K.E."/>
            <person name="Scott K."/>
            <person name="Konkel Z."/>
            <person name="Mondo S.J."/>
            <person name="Kuo A."/>
            <person name="Hayes R.D."/>
            <person name="Haridas S."/>
            <person name="Andreopoulos B."/>
            <person name="Riley R."/>
            <person name="LaButti K."/>
            <person name="Pangilinan J."/>
            <person name="Lipzen A."/>
            <person name="Amirebrahimi M."/>
            <person name="Yan J."/>
            <person name="Adam C."/>
            <person name="Keymanesh K."/>
            <person name="Ng V."/>
            <person name="Louie K."/>
            <person name="Northen T."/>
            <person name="Drula E."/>
            <person name="Henrissat B."/>
            <person name="Hsieh H.M."/>
            <person name="Youens-Clark K."/>
            <person name="Lutzoni F."/>
            <person name="Miadlikowska J."/>
            <person name="Eastwood D.C."/>
            <person name="Hamelin R.C."/>
            <person name="Grigoriev I.V."/>
            <person name="U'Ren J.M."/>
        </authorList>
    </citation>
    <scope>NUCLEOTIDE SEQUENCE [LARGE SCALE GENOMIC DNA]</scope>
    <source>
        <strain evidence="1 2">ER1909</strain>
    </source>
</reference>